<organism evidence="12 13">
    <name type="scientific">Paenibacillus soyae</name>
    <dbReference type="NCBI Taxonomy" id="2969249"/>
    <lineage>
        <taxon>Bacteria</taxon>
        <taxon>Bacillati</taxon>
        <taxon>Bacillota</taxon>
        <taxon>Bacilli</taxon>
        <taxon>Bacillales</taxon>
        <taxon>Paenibacillaceae</taxon>
        <taxon>Paenibacillus</taxon>
    </lineage>
</organism>
<dbReference type="PANTHER" id="PTHR20881">
    <property type="entry name" value="3-METHYL-2-OXOBUTANOATE HYDROXYMETHYLTRANSFERASE"/>
    <property type="match status" value="1"/>
</dbReference>
<dbReference type="InterPro" id="IPR040442">
    <property type="entry name" value="Pyrv_kinase-like_dom_sf"/>
</dbReference>
<dbReference type="EMBL" id="JANIPJ010000002">
    <property type="protein sequence ID" value="MCR2802978.1"/>
    <property type="molecule type" value="Genomic_DNA"/>
</dbReference>
<dbReference type="CDD" id="cd06557">
    <property type="entry name" value="KPHMT-like"/>
    <property type="match status" value="1"/>
</dbReference>
<comment type="function">
    <text evidence="6 7">Catalyzes the reversible reaction in which hydroxymethyl group from 5,10-methylenetetrahydrofolate is transferred onto alpha-ketoisovalerate to form ketopantoate.</text>
</comment>
<dbReference type="InterPro" id="IPR003700">
    <property type="entry name" value="Pantoate_hydroxy_MeTrfase"/>
</dbReference>
<reference evidence="12" key="1">
    <citation type="submission" date="2022-08" db="EMBL/GenBank/DDBJ databases">
        <title>The genomic sequence of strain Paenibacillus sp. SCIV0701.</title>
        <authorList>
            <person name="Zhao H."/>
        </authorList>
    </citation>
    <scope>NUCLEOTIDE SEQUENCE</scope>
    <source>
        <strain evidence="12">SCIV0701</strain>
    </source>
</reference>
<dbReference type="GO" id="GO:0005737">
    <property type="term" value="C:cytoplasm"/>
    <property type="evidence" value="ECO:0007669"/>
    <property type="project" value="UniProtKB-SubCell"/>
</dbReference>
<feature type="binding site" evidence="7 9">
    <location>
        <position position="115"/>
    </location>
    <ligand>
        <name>3-methyl-2-oxobutanoate</name>
        <dbReference type="ChEBI" id="CHEBI:11851"/>
    </ligand>
</feature>
<dbReference type="NCBIfam" id="TIGR00222">
    <property type="entry name" value="panB"/>
    <property type="match status" value="1"/>
</dbReference>
<dbReference type="FunFam" id="3.20.20.60:FF:000003">
    <property type="entry name" value="3-methyl-2-oxobutanoate hydroxymethyltransferase"/>
    <property type="match status" value="1"/>
</dbReference>
<comment type="pathway">
    <text evidence="1 7">Cofactor biosynthesis; (R)-pantothenate biosynthesis; (R)-pantoate from 3-methyl-2-oxobutanoate: step 1/2.</text>
</comment>
<evidence type="ECO:0000256" key="2">
    <source>
        <dbReference type="ARBA" id="ARBA00008676"/>
    </source>
</evidence>
<dbReference type="PIRSF" id="PIRSF000388">
    <property type="entry name" value="Pantoate_hydroxy_MeTrfase"/>
    <property type="match status" value="1"/>
</dbReference>
<dbReference type="AlphaFoldDB" id="A0A9X2MJI3"/>
<accession>A0A9X2MJI3</accession>
<evidence type="ECO:0000256" key="7">
    <source>
        <dbReference type="HAMAP-Rule" id="MF_00156"/>
    </source>
</evidence>
<dbReference type="InterPro" id="IPR015813">
    <property type="entry name" value="Pyrv/PenolPyrv_kinase-like_dom"/>
</dbReference>
<comment type="caution">
    <text evidence="12">The sequence shown here is derived from an EMBL/GenBank/DDBJ whole genome shotgun (WGS) entry which is preliminary data.</text>
</comment>
<keyword evidence="4 7" id="KW-0566">Pantothenate biosynthesis</keyword>
<evidence type="ECO:0000256" key="1">
    <source>
        <dbReference type="ARBA" id="ARBA00005033"/>
    </source>
</evidence>
<dbReference type="GO" id="GO:0003864">
    <property type="term" value="F:3-methyl-2-oxobutanoate hydroxymethyltransferase activity"/>
    <property type="evidence" value="ECO:0007669"/>
    <property type="project" value="UniProtKB-UniRule"/>
</dbReference>
<proteinExistence type="inferred from homology"/>
<evidence type="ECO:0000256" key="4">
    <source>
        <dbReference type="ARBA" id="ARBA00022655"/>
    </source>
</evidence>
<feature type="active site" description="Proton acceptor" evidence="7 8">
    <location>
        <position position="184"/>
    </location>
</feature>
<evidence type="ECO:0000313" key="12">
    <source>
        <dbReference type="EMBL" id="MCR2802978.1"/>
    </source>
</evidence>
<evidence type="ECO:0000256" key="6">
    <source>
        <dbReference type="ARBA" id="ARBA00056497"/>
    </source>
</evidence>
<evidence type="ECO:0000256" key="8">
    <source>
        <dbReference type="PIRSR" id="PIRSR000388-1"/>
    </source>
</evidence>
<dbReference type="EC" id="2.1.2.11" evidence="7"/>
<keyword evidence="7" id="KW-0963">Cytoplasm</keyword>
<dbReference type="GO" id="GO:0015940">
    <property type="term" value="P:pantothenate biosynthetic process"/>
    <property type="evidence" value="ECO:0007669"/>
    <property type="project" value="UniProtKB-UniRule"/>
</dbReference>
<dbReference type="PANTHER" id="PTHR20881:SF0">
    <property type="entry name" value="3-METHYL-2-OXOBUTANOATE HYDROXYMETHYLTRANSFERASE"/>
    <property type="match status" value="1"/>
</dbReference>
<protein>
    <recommendedName>
        <fullName evidence="7">3-methyl-2-oxobutanoate hydroxymethyltransferase</fullName>
        <ecNumber evidence="7">2.1.2.11</ecNumber>
    </recommendedName>
    <alternativeName>
        <fullName evidence="7">Ketopantoate hydroxymethyltransferase</fullName>
        <shortName evidence="7">KPHMT</shortName>
    </alternativeName>
</protein>
<feature type="region of interest" description="Disordered" evidence="11">
    <location>
        <begin position="268"/>
        <end position="305"/>
    </location>
</feature>
<comment type="subcellular location">
    <subcellularLocation>
        <location evidence="7">Cytoplasm</location>
    </subcellularLocation>
</comment>
<keyword evidence="5 7" id="KW-0808">Transferase</keyword>
<dbReference type="Pfam" id="PF02548">
    <property type="entry name" value="Pantoate_transf"/>
    <property type="match status" value="1"/>
</dbReference>
<comment type="catalytic activity">
    <reaction evidence="7">
        <text>(6R)-5,10-methylene-5,6,7,8-tetrahydrofolate + 3-methyl-2-oxobutanoate + H2O = 2-dehydropantoate + (6S)-5,6,7,8-tetrahydrofolate</text>
        <dbReference type="Rhea" id="RHEA:11824"/>
        <dbReference type="ChEBI" id="CHEBI:11561"/>
        <dbReference type="ChEBI" id="CHEBI:11851"/>
        <dbReference type="ChEBI" id="CHEBI:15377"/>
        <dbReference type="ChEBI" id="CHEBI:15636"/>
        <dbReference type="ChEBI" id="CHEBI:57453"/>
        <dbReference type="EC" id="2.1.2.11"/>
    </reaction>
</comment>
<evidence type="ECO:0000256" key="5">
    <source>
        <dbReference type="ARBA" id="ARBA00022679"/>
    </source>
</evidence>
<comment type="similarity">
    <text evidence="2 7">Belongs to the PanB family.</text>
</comment>
<keyword evidence="7 10" id="KW-0460">Magnesium</keyword>
<feature type="binding site" evidence="7 9">
    <location>
        <begin position="46"/>
        <end position="47"/>
    </location>
    <ligand>
        <name>3-methyl-2-oxobutanoate</name>
        <dbReference type="ChEBI" id="CHEBI:11851"/>
    </ligand>
</feature>
<feature type="binding site" evidence="7 10">
    <location>
        <position position="117"/>
    </location>
    <ligand>
        <name>Mg(2+)</name>
        <dbReference type="ChEBI" id="CHEBI:18420"/>
    </ligand>
</feature>
<name>A0A9X2MJI3_9BACL</name>
<evidence type="ECO:0000256" key="10">
    <source>
        <dbReference type="PIRSR" id="PIRSR000388-3"/>
    </source>
</evidence>
<feature type="binding site" evidence="7 10">
    <location>
        <position position="85"/>
    </location>
    <ligand>
        <name>Mg(2+)</name>
        <dbReference type="ChEBI" id="CHEBI:18420"/>
    </ligand>
</feature>
<evidence type="ECO:0000256" key="11">
    <source>
        <dbReference type="SAM" id="MobiDB-lite"/>
    </source>
</evidence>
<evidence type="ECO:0000256" key="9">
    <source>
        <dbReference type="PIRSR" id="PIRSR000388-2"/>
    </source>
</evidence>
<comment type="cofactor">
    <cofactor evidence="7 10">
        <name>Mg(2+)</name>
        <dbReference type="ChEBI" id="CHEBI:18420"/>
    </cofactor>
    <text evidence="7 10">Binds 1 Mg(2+) ion per subunit.</text>
</comment>
<dbReference type="Proteomes" id="UP001141950">
    <property type="component" value="Unassembled WGS sequence"/>
</dbReference>
<sequence length="305" mass="32476">MRKRLTINSLQKMKQERNAISVLTAYDYPSAKLAEEAGIDVILVGDSLGNVVLGYETTIPVTIDDIIYHTRAVARAAASTFIVADMPFMTYGASREATLTNAAKIMQQGGAQAVKLEGGAEIADDVKALVKAGIPVMGHIGLTPQSVHQLGGYKVQGKLDKDAQRLLDDALALEAAGAFSIVLELVTEPVAEAISQKLTIPTIGIGAGRGCDGQVLVYHDLLQYASPYFEKKFVKTYADIGTTIRGAIESYVNDVKTGQFPAEEHVFQPHTSSSTTSSLYGGAAGQPNSPEQGRSHEQKNGVPVK</sequence>
<feature type="binding site" evidence="7 9">
    <location>
        <position position="85"/>
    </location>
    <ligand>
        <name>3-methyl-2-oxobutanoate</name>
        <dbReference type="ChEBI" id="CHEBI:11851"/>
    </ligand>
</feature>
<dbReference type="HAMAP" id="MF_00156">
    <property type="entry name" value="PanB"/>
    <property type="match status" value="1"/>
</dbReference>
<keyword evidence="13" id="KW-1185">Reference proteome</keyword>
<evidence type="ECO:0000256" key="3">
    <source>
        <dbReference type="ARBA" id="ARBA00011424"/>
    </source>
</evidence>
<gene>
    <name evidence="7 12" type="primary">panB</name>
    <name evidence="12" type="ORF">NQZ67_03700</name>
</gene>
<dbReference type="RefSeq" id="WP_257442897.1">
    <property type="nucleotide sequence ID" value="NZ_JANIPJ010000002.1"/>
</dbReference>
<feature type="binding site" evidence="7 10">
    <location>
        <position position="46"/>
    </location>
    <ligand>
        <name>Mg(2+)</name>
        <dbReference type="ChEBI" id="CHEBI:18420"/>
    </ligand>
</feature>
<evidence type="ECO:0000313" key="13">
    <source>
        <dbReference type="Proteomes" id="UP001141950"/>
    </source>
</evidence>
<keyword evidence="7 10" id="KW-0479">Metal-binding</keyword>
<comment type="subunit">
    <text evidence="3 7">Homodecamer; pentamer of dimers.</text>
</comment>
<dbReference type="NCBIfam" id="NF001452">
    <property type="entry name" value="PRK00311.1"/>
    <property type="match status" value="1"/>
</dbReference>
<dbReference type="SUPFAM" id="SSF51621">
    <property type="entry name" value="Phosphoenolpyruvate/pyruvate domain"/>
    <property type="match status" value="1"/>
</dbReference>
<dbReference type="GO" id="GO:0000287">
    <property type="term" value="F:magnesium ion binding"/>
    <property type="evidence" value="ECO:0007669"/>
    <property type="project" value="TreeGrafter"/>
</dbReference>
<dbReference type="Gene3D" id="3.20.20.60">
    <property type="entry name" value="Phosphoenolpyruvate-binding domains"/>
    <property type="match status" value="1"/>
</dbReference>